<dbReference type="EMBL" id="BART01008071">
    <property type="protein sequence ID" value="GAG68245.1"/>
    <property type="molecule type" value="Genomic_DNA"/>
</dbReference>
<organism evidence="2">
    <name type="scientific">marine sediment metagenome</name>
    <dbReference type="NCBI Taxonomy" id="412755"/>
    <lineage>
        <taxon>unclassified sequences</taxon>
        <taxon>metagenomes</taxon>
        <taxon>ecological metagenomes</taxon>
    </lineage>
</organism>
<gene>
    <name evidence="2" type="ORF">S01H4_18227</name>
</gene>
<reference evidence="2" key="1">
    <citation type="journal article" date="2014" name="Front. Microbiol.">
        <title>High frequency of phylogenetically diverse reductive dehalogenase-homologous genes in deep subseafloor sedimentary metagenomes.</title>
        <authorList>
            <person name="Kawai M."/>
            <person name="Futagami T."/>
            <person name="Toyoda A."/>
            <person name="Takaki Y."/>
            <person name="Nishi S."/>
            <person name="Hori S."/>
            <person name="Arai W."/>
            <person name="Tsubouchi T."/>
            <person name="Morono Y."/>
            <person name="Uchiyama I."/>
            <person name="Ito T."/>
            <person name="Fujiyama A."/>
            <person name="Inagaki F."/>
            <person name="Takami H."/>
        </authorList>
    </citation>
    <scope>NUCLEOTIDE SEQUENCE</scope>
    <source>
        <strain evidence="2">Expedition CK06-06</strain>
    </source>
</reference>
<accession>X0ZF22</accession>
<dbReference type="InterPro" id="IPR036913">
    <property type="entry name" value="YegP-like_sf"/>
</dbReference>
<name>X0ZF22_9ZZZZ</name>
<dbReference type="Gene3D" id="3.30.160.160">
    <property type="entry name" value="YegP-like"/>
    <property type="match status" value="1"/>
</dbReference>
<evidence type="ECO:0000259" key="1">
    <source>
        <dbReference type="Pfam" id="PF07411"/>
    </source>
</evidence>
<evidence type="ECO:0000313" key="2">
    <source>
        <dbReference type="EMBL" id="GAG68245.1"/>
    </source>
</evidence>
<dbReference type="InterPro" id="IPR010879">
    <property type="entry name" value="DUF1508"/>
</dbReference>
<comment type="caution">
    <text evidence="2">The sequence shown here is derived from an EMBL/GenBank/DDBJ whole genome shotgun (WGS) entry which is preliminary data.</text>
</comment>
<dbReference type="SUPFAM" id="SSF160113">
    <property type="entry name" value="YegP-like"/>
    <property type="match status" value="1"/>
</dbReference>
<dbReference type="Pfam" id="PF07411">
    <property type="entry name" value="DUF1508"/>
    <property type="match status" value="1"/>
</dbReference>
<dbReference type="AlphaFoldDB" id="X0ZF22"/>
<protein>
    <recommendedName>
        <fullName evidence="1">DUF1508 domain-containing protein</fullName>
    </recommendedName>
</protein>
<feature type="domain" description="DUF1508" evidence="1">
    <location>
        <begin position="12"/>
        <end position="60"/>
    </location>
</feature>
<sequence>MKQIAKFQIFKDSAGEYRWRLRADNNEIIADSGEGYVNKSDCRHGIELVKEQAPDAETEDQT</sequence>
<proteinExistence type="predicted"/>